<dbReference type="GO" id="GO:0016020">
    <property type="term" value="C:membrane"/>
    <property type="evidence" value="ECO:0007669"/>
    <property type="project" value="UniProtKB-SubCell"/>
</dbReference>
<keyword evidence="8" id="KW-1185">Reference proteome</keyword>
<feature type="transmembrane region" description="Helical" evidence="6">
    <location>
        <begin position="314"/>
        <end position="339"/>
    </location>
</feature>
<feature type="transmembrane region" description="Helical" evidence="6">
    <location>
        <begin position="351"/>
        <end position="373"/>
    </location>
</feature>
<keyword evidence="3 6" id="KW-0812">Transmembrane</keyword>
<comment type="caution">
    <text evidence="7">The sequence shown here is derived from an EMBL/GenBank/DDBJ whole genome shotgun (WGS) entry which is preliminary data.</text>
</comment>
<feature type="transmembrane region" description="Helical" evidence="6">
    <location>
        <begin position="291"/>
        <end position="308"/>
    </location>
</feature>
<protein>
    <submittedName>
        <fullName evidence="7">MFS transporter</fullName>
    </submittedName>
</protein>
<keyword evidence="2" id="KW-0813">Transport</keyword>
<dbReference type="Pfam" id="PF07690">
    <property type="entry name" value="MFS_1"/>
    <property type="match status" value="1"/>
</dbReference>
<dbReference type="EMBL" id="WELI01000026">
    <property type="protein sequence ID" value="KAB7725295.1"/>
    <property type="molecule type" value="Genomic_DNA"/>
</dbReference>
<dbReference type="RefSeq" id="WP_152127374.1">
    <property type="nucleotide sequence ID" value="NZ_WELI01000026.1"/>
</dbReference>
<feature type="transmembrane region" description="Helical" evidence="6">
    <location>
        <begin position="260"/>
        <end position="279"/>
    </location>
</feature>
<dbReference type="AlphaFoldDB" id="A0A7J5TRQ7"/>
<dbReference type="PRINTS" id="PR01035">
    <property type="entry name" value="TCRTETA"/>
</dbReference>
<accession>A0A7J5TRQ7</accession>
<dbReference type="SUPFAM" id="SSF103473">
    <property type="entry name" value="MFS general substrate transporter"/>
    <property type="match status" value="1"/>
</dbReference>
<dbReference type="PANTHER" id="PTHR23504">
    <property type="entry name" value="MAJOR FACILITATOR SUPERFAMILY DOMAIN-CONTAINING PROTEIN 10"/>
    <property type="match status" value="1"/>
</dbReference>
<feature type="transmembrane region" description="Helical" evidence="6">
    <location>
        <begin position="39"/>
        <end position="60"/>
    </location>
</feature>
<organism evidence="7 8">
    <name type="scientific">Rudanella paleaurantiibacter</name>
    <dbReference type="NCBI Taxonomy" id="2614655"/>
    <lineage>
        <taxon>Bacteria</taxon>
        <taxon>Pseudomonadati</taxon>
        <taxon>Bacteroidota</taxon>
        <taxon>Cytophagia</taxon>
        <taxon>Cytophagales</taxon>
        <taxon>Cytophagaceae</taxon>
        <taxon>Rudanella</taxon>
    </lineage>
</organism>
<reference evidence="7 8" key="1">
    <citation type="submission" date="2019-10" db="EMBL/GenBank/DDBJ databases">
        <title>Rudanella paleaurantiibacter sp. nov., isolated from sludge.</title>
        <authorList>
            <person name="Xu S.Q."/>
        </authorList>
    </citation>
    <scope>NUCLEOTIDE SEQUENCE [LARGE SCALE GENOMIC DNA]</scope>
    <source>
        <strain evidence="7 8">HX-22-17</strain>
    </source>
</reference>
<gene>
    <name evidence="7" type="ORF">F5984_26310</name>
</gene>
<evidence type="ECO:0000256" key="1">
    <source>
        <dbReference type="ARBA" id="ARBA00004141"/>
    </source>
</evidence>
<feature type="transmembrane region" description="Helical" evidence="6">
    <location>
        <begin position="227"/>
        <end position="248"/>
    </location>
</feature>
<evidence type="ECO:0000256" key="3">
    <source>
        <dbReference type="ARBA" id="ARBA00022692"/>
    </source>
</evidence>
<keyword evidence="5 6" id="KW-0472">Membrane</keyword>
<dbReference type="Gene3D" id="1.20.1250.20">
    <property type="entry name" value="MFS general substrate transporter like domains"/>
    <property type="match status" value="1"/>
</dbReference>
<dbReference type="InterPro" id="IPR036259">
    <property type="entry name" value="MFS_trans_sf"/>
</dbReference>
<dbReference type="GO" id="GO:0022857">
    <property type="term" value="F:transmembrane transporter activity"/>
    <property type="evidence" value="ECO:0007669"/>
    <property type="project" value="InterPro"/>
</dbReference>
<feature type="transmembrane region" description="Helical" evidence="6">
    <location>
        <begin position="379"/>
        <end position="397"/>
    </location>
</feature>
<keyword evidence="4 6" id="KW-1133">Transmembrane helix</keyword>
<dbReference type="InterPro" id="IPR001958">
    <property type="entry name" value="Tet-R_TetA/multi-R_MdtG-like"/>
</dbReference>
<evidence type="ECO:0000256" key="6">
    <source>
        <dbReference type="SAM" id="Phobius"/>
    </source>
</evidence>
<evidence type="ECO:0000313" key="7">
    <source>
        <dbReference type="EMBL" id="KAB7725295.1"/>
    </source>
</evidence>
<evidence type="ECO:0000256" key="5">
    <source>
        <dbReference type="ARBA" id="ARBA00023136"/>
    </source>
</evidence>
<proteinExistence type="predicted"/>
<name>A0A7J5TRQ7_9BACT</name>
<feature type="transmembrane region" description="Helical" evidence="6">
    <location>
        <begin position="164"/>
        <end position="182"/>
    </location>
</feature>
<dbReference type="InterPro" id="IPR011701">
    <property type="entry name" value="MFS"/>
</dbReference>
<evidence type="ECO:0000256" key="4">
    <source>
        <dbReference type="ARBA" id="ARBA00022989"/>
    </source>
</evidence>
<feature type="transmembrane region" description="Helical" evidence="6">
    <location>
        <begin position="128"/>
        <end position="152"/>
    </location>
</feature>
<sequence length="409" mass="43776">MTKNCQLLLILCIALLDVTAANGLGALISDYVVDLPAKSFMLTGGVAVMLSIQLAFSPAIGNWSDKKGRRRVILATTLASFLSTLLLLHVQAGTYVANRVAKGGTNGLYAVLRSSITDLTDKQELVRWSGILSFIVGSGPVVGPMVAGLFLLSTSAVRFDPVPTVLFLLAVGVLNMGLALAFRETNPKREELDPDEVKEKMVSSIKVVTLWQQLNESEEKVPGIKPVFILNMLGTLGIGYYTFFVAFLTQSQLLMSTRQTAVFFVYFGALALLANVVFFRFLAHRVHKRKVIIGLALLGIVLQVLYAFTGPSEIMLYVVGGIDALTVSVMSGLIGSILSQITKAGGGQGEVFGNIQALGGLASFSTALVNSLLSSVSPQAPFVFCALSLAAVVFWSLRLPDTARQYTDA</sequence>
<dbReference type="PANTHER" id="PTHR23504:SF15">
    <property type="entry name" value="MAJOR FACILITATOR SUPERFAMILY (MFS) PROFILE DOMAIN-CONTAINING PROTEIN"/>
    <property type="match status" value="1"/>
</dbReference>
<comment type="subcellular location">
    <subcellularLocation>
        <location evidence="1">Membrane</location>
        <topology evidence="1">Multi-pass membrane protein</topology>
    </subcellularLocation>
</comment>
<dbReference type="Proteomes" id="UP000488299">
    <property type="component" value="Unassembled WGS sequence"/>
</dbReference>
<evidence type="ECO:0000313" key="8">
    <source>
        <dbReference type="Proteomes" id="UP000488299"/>
    </source>
</evidence>
<evidence type="ECO:0000256" key="2">
    <source>
        <dbReference type="ARBA" id="ARBA00022448"/>
    </source>
</evidence>